<feature type="coiled-coil region" evidence="1">
    <location>
        <begin position="30"/>
        <end position="57"/>
    </location>
</feature>
<keyword evidence="3" id="KW-1185">Reference proteome</keyword>
<evidence type="ECO:0000256" key="1">
    <source>
        <dbReference type="SAM" id="Coils"/>
    </source>
</evidence>
<feature type="non-terminal residue" evidence="2">
    <location>
        <position position="1"/>
    </location>
</feature>
<evidence type="ECO:0000313" key="2">
    <source>
        <dbReference type="EMBL" id="KAA3677756.1"/>
    </source>
</evidence>
<reference evidence="2 3" key="1">
    <citation type="journal article" date="2019" name="Gigascience">
        <title>Whole-genome sequence of the oriental lung fluke Paragonimus westermani.</title>
        <authorList>
            <person name="Oey H."/>
            <person name="Zakrzewski M."/>
            <person name="Narain K."/>
            <person name="Devi K.R."/>
            <person name="Agatsuma T."/>
            <person name="Nawaratna S."/>
            <person name="Gobert G.N."/>
            <person name="Jones M.K."/>
            <person name="Ragan M.A."/>
            <person name="McManus D.P."/>
            <person name="Krause L."/>
        </authorList>
    </citation>
    <scope>NUCLEOTIDE SEQUENCE [LARGE SCALE GENOMIC DNA]</scope>
    <source>
        <strain evidence="2 3">IND2009</strain>
    </source>
</reference>
<keyword evidence="1" id="KW-0175">Coiled coil</keyword>
<evidence type="ECO:0000313" key="3">
    <source>
        <dbReference type="Proteomes" id="UP000324629"/>
    </source>
</evidence>
<gene>
    <name evidence="2" type="ORF">DEA37_0007105</name>
</gene>
<organism evidence="2 3">
    <name type="scientific">Paragonimus westermani</name>
    <dbReference type="NCBI Taxonomy" id="34504"/>
    <lineage>
        <taxon>Eukaryota</taxon>
        <taxon>Metazoa</taxon>
        <taxon>Spiralia</taxon>
        <taxon>Lophotrochozoa</taxon>
        <taxon>Platyhelminthes</taxon>
        <taxon>Trematoda</taxon>
        <taxon>Digenea</taxon>
        <taxon>Plagiorchiida</taxon>
        <taxon>Troglotremata</taxon>
        <taxon>Troglotrematidae</taxon>
        <taxon>Paragonimus</taxon>
    </lineage>
</organism>
<dbReference type="Proteomes" id="UP000324629">
    <property type="component" value="Unassembled WGS sequence"/>
</dbReference>
<dbReference type="AlphaFoldDB" id="A0A5J4NQ71"/>
<comment type="caution">
    <text evidence="2">The sequence shown here is derived from an EMBL/GenBank/DDBJ whole genome shotgun (WGS) entry which is preliminary data.</text>
</comment>
<evidence type="ECO:0008006" key="4">
    <source>
        <dbReference type="Google" id="ProtNLM"/>
    </source>
</evidence>
<sequence length="398" mass="45608">SQFHIWKDHQNKLNRKMKTYQNTKAKGKDTMKLEKARREAQEALRVCENESAQLNAQFMQLNTDGVVACCETWFILIDKCTDACNRLASLLRQLRGDVSVVHELAINNTLPTWVRYGRSTSYVRDVLLNDLSSTKEDDDIGRSMAVIRLLFDIRVDISNPSLLARRRSYVPRVVSVDPGLNHYGRSPYTSDYPSLPSTKQRYRRQTRHLSYPSYLPVRNTLSPTRSSGQLYAPKSLESFDNEIRDIRETSRRYHSLFIIREQPVTSDGVRIVSTAPTRNSDEYSSRTPTVNDRLVTIQRNWVVPTVYSRDSANDSERSMGTVITVPRSREKSNGLNGLYWSDEQIVNRDNSRNHESLSGKSSPTKFSDKSFTVVRAVPIPSSYMDYLNRSKIGADYEG</sequence>
<protein>
    <recommendedName>
        <fullName evidence="4">BAR domain-containing protein</fullName>
    </recommendedName>
</protein>
<accession>A0A5J4NQ71</accession>
<proteinExistence type="predicted"/>
<name>A0A5J4NQ71_9TREM</name>
<dbReference type="EMBL" id="QNGE01001355">
    <property type="protein sequence ID" value="KAA3677756.1"/>
    <property type="molecule type" value="Genomic_DNA"/>
</dbReference>